<proteinExistence type="predicted"/>
<dbReference type="Proteomes" id="UP000002630">
    <property type="component" value="Unassembled WGS sequence"/>
</dbReference>
<sequence length="197" mass="22051">MEQLLSKAVDLSTKKRPHRRRSLLAFASNGRVTSSPASLGAFQNNRLSQGTSTNQQKRLQRAPSFGGFKWTPPLSPGNDKENAELKPTTPEQAIVLLRTRGLPPLADLKSIRQMAGAASRTWIRDFLIRGGRGCVNEKVREMAQLEMEARKHRPKLALLPKVFGSGKGDLPPRPTPREVSEVREELMQLVLFLHLRE</sequence>
<dbReference type="AlphaFoldDB" id="D7FJI4"/>
<evidence type="ECO:0000256" key="1">
    <source>
        <dbReference type="SAM" id="MobiDB-lite"/>
    </source>
</evidence>
<gene>
    <name evidence="2" type="ORF">Esi_0134_0021</name>
</gene>
<feature type="compositionally biased region" description="Polar residues" evidence="1">
    <location>
        <begin position="35"/>
        <end position="57"/>
    </location>
</feature>
<evidence type="ECO:0000313" key="2">
    <source>
        <dbReference type="EMBL" id="CBJ29087.1"/>
    </source>
</evidence>
<evidence type="ECO:0000313" key="3">
    <source>
        <dbReference type="Proteomes" id="UP000002630"/>
    </source>
</evidence>
<keyword evidence="3" id="KW-1185">Reference proteome</keyword>
<protein>
    <submittedName>
        <fullName evidence="2">Uncharacterized protein</fullName>
    </submittedName>
</protein>
<accession>D7FJI4</accession>
<name>D7FJI4_ECTSI</name>
<dbReference type="EMBL" id="FN649760">
    <property type="protein sequence ID" value="CBJ29087.1"/>
    <property type="molecule type" value="Genomic_DNA"/>
</dbReference>
<dbReference type="InParanoid" id="D7FJI4"/>
<organism evidence="2 3">
    <name type="scientific">Ectocarpus siliculosus</name>
    <name type="common">Brown alga</name>
    <name type="synonym">Conferva siliculosa</name>
    <dbReference type="NCBI Taxonomy" id="2880"/>
    <lineage>
        <taxon>Eukaryota</taxon>
        <taxon>Sar</taxon>
        <taxon>Stramenopiles</taxon>
        <taxon>Ochrophyta</taxon>
        <taxon>PX clade</taxon>
        <taxon>Phaeophyceae</taxon>
        <taxon>Ectocarpales</taxon>
        <taxon>Ectocarpaceae</taxon>
        <taxon>Ectocarpus</taxon>
    </lineage>
</organism>
<feature type="region of interest" description="Disordered" evidence="1">
    <location>
        <begin position="35"/>
        <end position="85"/>
    </location>
</feature>
<dbReference type="OrthoDB" id="10279947at2759"/>
<reference evidence="2 3" key="1">
    <citation type="journal article" date="2010" name="Nature">
        <title>The Ectocarpus genome and the independent evolution of multicellularity in brown algae.</title>
        <authorList>
            <person name="Cock J.M."/>
            <person name="Sterck L."/>
            <person name="Rouze P."/>
            <person name="Scornet D."/>
            <person name="Allen A.E."/>
            <person name="Amoutzias G."/>
            <person name="Anthouard V."/>
            <person name="Artiguenave F."/>
            <person name="Aury J.M."/>
            <person name="Badger J.H."/>
            <person name="Beszteri B."/>
            <person name="Billiau K."/>
            <person name="Bonnet E."/>
            <person name="Bothwell J.H."/>
            <person name="Bowler C."/>
            <person name="Boyen C."/>
            <person name="Brownlee C."/>
            <person name="Carrano C.J."/>
            <person name="Charrier B."/>
            <person name="Cho G.Y."/>
            <person name="Coelho S.M."/>
            <person name="Collen J."/>
            <person name="Corre E."/>
            <person name="Da Silva C."/>
            <person name="Delage L."/>
            <person name="Delaroque N."/>
            <person name="Dittami S.M."/>
            <person name="Doulbeau S."/>
            <person name="Elias M."/>
            <person name="Farnham G."/>
            <person name="Gachon C.M."/>
            <person name="Gschloessl B."/>
            <person name="Heesch S."/>
            <person name="Jabbari K."/>
            <person name="Jubin C."/>
            <person name="Kawai H."/>
            <person name="Kimura K."/>
            <person name="Kloareg B."/>
            <person name="Kupper F.C."/>
            <person name="Lang D."/>
            <person name="Le Bail A."/>
            <person name="Leblanc C."/>
            <person name="Lerouge P."/>
            <person name="Lohr M."/>
            <person name="Lopez P.J."/>
            <person name="Martens C."/>
            <person name="Maumus F."/>
            <person name="Michel G."/>
            <person name="Miranda-Saavedra D."/>
            <person name="Morales J."/>
            <person name="Moreau H."/>
            <person name="Motomura T."/>
            <person name="Nagasato C."/>
            <person name="Napoli C.A."/>
            <person name="Nelson D.R."/>
            <person name="Nyvall-Collen P."/>
            <person name="Peters A.F."/>
            <person name="Pommier C."/>
            <person name="Potin P."/>
            <person name="Poulain J."/>
            <person name="Quesneville H."/>
            <person name="Read B."/>
            <person name="Rensing S.A."/>
            <person name="Ritter A."/>
            <person name="Rousvoal S."/>
            <person name="Samanta M."/>
            <person name="Samson G."/>
            <person name="Schroeder D.C."/>
            <person name="Segurens B."/>
            <person name="Strittmatter M."/>
            <person name="Tonon T."/>
            <person name="Tregear J.W."/>
            <person name="Valentin K."/>
            <person name="von Dassow P."/>
            <person name="Yamagishi T."/>
            <person name="Van de Peer Y."/>
            <person name="Wincker P."/>
        </authorList>
    </citation>
    <scope>NUCLEOTIDE SEQUENCE [LARGE SCALE GENOMIC DNA]</scope>
    <source>
        <strain evidence="3">Ec32 / CCAP1310/4</strain>
    </source>
</reference>